<dbReference type="SUPFAM" id="SSF55961">
    <property type="entry name" value="Bet v1-like"/>
    <property type="match status" value="1"/>
</dbReference>
<organism evidence="1 2">
    <name type="scientific">Pseudoxanthomonas indica</name>
    <dbReference type="NCBI Taxonomy" id="428993"/>
    <lineage>
        <taxon>Bacteria</taxon>
        <taxon>Pseudomonadati</taxon>
        <taxon>Pseudomonadota</taxon>
        <taxon>Gammaproteobacteria</taxon>
        <taxon>Lysobacterales</taxon>
        <taxon>Lysobacteraceae</taxon>
        <taxon>Pseudoxanthomonas</taxon>
    </lineage>
</organism>
<reference evidence="1 2" key="1">
    <citation type="submission" date="2017-02" db="EMBL/GenBank/DDBJ databases">
        <authorList>
            <person name="Peterson S.W."/>
        </authorList>
    </citation>
    <scope>NUCLEOTIDE SEQUENCE [LARGE SCALE GENOMIC DNA]</scope>
    <source>
        <strain evidence="1 2">P15</strain>
    </source>
</reference>
<dbReference type="EMBL" id="FUZV01000002">
    <property type="protein sequence ID" value="SKC78327.1"/>
    <property type="molecule type" value="Genomic_DNA"/>
</dbReference>
<protein>
    <recommendedName>
        <fullName evidence="3">Polyketide cyclase / dehydrase and lipid transport</fullName>
    </recommendedName>
</protein>
<evidence type="ECO:0008006" key="3">
    <source>
        <dbReference type="Google" id="ProtNLM"/>
    </source>
</evidence>
<dbReference type="AlphaFoldDB" id="A0A1T5LQM8"/>
<dbReference type="STRING" id="428993.SAMN06296058_2930"/>
<evidence type="ECO:0000313" key="1">
    <source>
        <dbReference type="EMBL" id="SKC78327.1"/>
    </source>
</evidence>
<accession>A0A1T5LQM8</accession>
<dbReference type="RefSeq" id="WP_079725232.1">
    <property type="nucleotide sequence ID" value="NZ_BMCL01000001.1"/>
</dbReference>
<dbReference type="InterPro" id="IPR011256">
    <property type="entry name" value="Reg_factor_effector_dom_sf"/>
</dbReference>
<dbReference type="Gene3D" id="3.30.530.20">
    <property type="match status" value="1"/>
</dbReference>
<dbReference type="Proteomes" id="UP000190341">
    <property type="component" value="Unassembled WGS sequence"/>
</dbReference>
<dbReference type="InterPro" id="IPR023393">
    <property type="entry name" value="START-like_dom_sf"/>
</dbReference>
<dbReference type="OrthoDB" id="5293446at2"/>
<evidence type="ECO:0000313" key="2">
    <source>
        <dbReference type="Proteomes" id="UP000190341"/>
    </source>
</evidence>
<proteinExistence type="predicted"/>
<gene>
    <name evidence="1" type="ORF">SAMN06296058_2930</name>
</gene>
<name>A0A1T5LQM8_9GAMM</name>
<sequence>MTRLIEFLIALALVLALFLVIGLVLPSKRSLEESAETNRRMTIVFDTLNNVRRLKDWNPLIPHAANELSYSGGDEGHAGVGARVDYTSTGAWGKGSWEIVENERPAPNGGTGKIAYAITDSKLGTDKKTVFNLEPTGKNHRNVKVTQSYEVTYGWNLVGRYAGMYVSRHVGDAVKAGLSKLTNMLATVPNFDYRTEGSKLTDLKIVDVPAEDLLVVNAGNIDRTNEAIKASIKSNQEWIKRVMEANGLEAAGPLRIVTTDFGTEKYAFDVAQPVRKAGSAPKNAEGEEPPVAVPAAAASAGTLKVTIPSGAPVTHVVGKEHRSATAKYTGFVAELDAQRSAMRAWAVTNGYEVVERPYESWKSGVDPSFDSGTAEFDLYWAIK</sequence>
<keyword evidence="2" id="KW-1185">Reference proteome</keyword>
<dbReference type="Gene3D" id="3.20.80.10">
    <property type="entry name" value="Regulatory factor, effector binding domain"/>
    <property type="match status" value="1"/>
</dbReference>